<dbReference type="Proteomes" id="UP000256478">
    <property type="component" value="Unassembled WGS sequence"/>
</dbReference>
<evidence type="ECO:0000256" key="1">
    <source>
        <dbReference type="SAM" id="SignalP"/>
    </source>
</evidence>
<accession>A0A3E0TTM2</accession>
<reference evidence="2 3" key="1">
    <citation type="submission" date="2018-08" db="EMBL/GenBank/DDBJ databases">
        <title>Thalassotalea euphylliae genome.</title>
        <authorList>
            <person name="Summers S."/>
            <person name="Rice S.A."/>
            <person name="Freckelton M.L."/>
            <person name="Nedved B.T."/>
            <person name="Hadfield M.G."/>
        </authorList>
    </citation>
    <scope>NUCLEOTIDE SEQUENCE [LARGE SCALE GENOMIC DNA]</scope>
    <source>
        <strain evidence="2 3">H1</strain>
    </source>
</reference>
<organism evidence="2 3">
    <name type="scientific">Thalassotalea euphylliae</name>
    <dbReference type="NCBI Taxonomy" id="1655234"/>
    <lineage>
        <taxon>Bacteria</taxon>
        <taxon>Pseudomonadati</taxon>
        <taxon>Pseudomonadota</taxon>
        <taxon>Gammaproteobacteria</taxon>
        <taxon>Alteromonadales</taxon>
        <taxon>Colwelliaceae</taxon>
        <taxon>Thalassotalea</taxon>
    </lineage>
</organism>
<feature type="chain" id="PRO_5017832068" evidence="1">
    <location>
        <begin position="17"/>
        <end position="161"/>
    </location>
</feature>
<comment type="caution">
    <text evidence="2">The sequence shown here is derived from an EMBL/GenBank/DDBJ whole genome shotgun (WGS) entry which is preliminary data.</text>
</comment>
<evidence type="ECO:0000313" key="3">
    <source>
        <dbReference type="Proteomes" id="UP000256478"/>
    </source>
</evidence>
<dbReference type="EMBL" id="QUOU01000001">
    <property type="protein sequence ID" value="REL28026.1"/>
    <property type="molecule type" value="Genomic_DNA"/>
</dbReference>
<keyword evidence="1" id="KW-0732">Signal</keyword>
<dbReference type="AlphaFoldDB" id="A0A3E0TTM2"/>
<protein>
    <submittedName>
        <fullName evidence="2">Uncharacterized protein</fullName>
    </submittedName>
</protein>
<name>A0A3E0TTM2_9GAMM</name>
<proteinExistence type="predicted"/>
<sequence length="161" mass="17934">MMIWLLSAPFVLTGCASTLLMSALQQDQHATNQAPTVNHQVLNAIQSLRALQAKQQPNQQNSAYQSAHSKFNREDITFEYPLSNTELAVVDRLALMQLLNRSQALTLHIAPAKANSLWQQLSLTQKRVAALQAMAAKQNRMLVIEFQPSLADDTLLIKVEV</sequence>
<feature type="signal peptide" evidence="1">
    <location>
        <begin position="1"/>
        <end position="16"/>
    </location>
</feature>
<evidence type="ECO:0000313" key="2">
    <source>
        <dbReference type="EMBL" id="REL28026.1"/>
    </source>
</evidence>
<gene>
    <name evidence="2" type="ORF">DXX93_16615</name>
</gene>